<dbReference type="Proteomes" id="UP000052258">
    <property type="component" value="Unassembled WGS sequence"/>
</dbReference>
<name>A0A0J8GFK6_9LIST</name>
<evidence type="ECO:0000313" key="1">
    <source>
        <dbReference type="EMBL" id="KMT61430.1"/>
    </source>
</evidence>
<keyword evidence="2" id="KW-1185">Reference proteome</keyword>
<protein>
    <submittedName>
        <fullName evidence="1">Uncharacterized protein</fullName>
    </submittedName>
</protein>
<gene>
    <name evidence="1" type="ORF">X560_0010</name>
</gene>
<comment type="caution">
    <text evidence="1">The sequence shown here is derived from an EMBL/GenBank/DDBJ whole genome shotgun (WGS) entry which is preliminary data.</text>
</comment>
<dbReference type="RefSeq" id="WP_159099776.1">
    <property type="nucleotide sequence ID" value="NZ_KQ130608.1"/>
</dbReference>
<organism evidence="1 2">
    <name type="scientific">Listeria fleischmannii 1991</name>
    <dbReference type="NCBI Taxonomy" id="1430899"/>
    <lineage>
        <taxon>Bacteria</taxon>
        <taxon>Bacillati</taxon>
        <taxon>Bacillota</taxon>
        <taxon>Bacilli</taxon>
        <taxon>Bacillales</taxon>
        <taxon>Listeriaceae</taxon>
        <taxon>Listeria</taxon>
    </lineage>
</organism>
<reference evidence="1 2" key="1">
    <citation type="journal article" date="2015" name="Genome Biol. Evol.">
        <title>Comparative Genomics of Listeria Sensu Lato: Genus-Wide Differences in Evolutionary Dynamics and the Progressive Gain of Complex, Potentially Pathogenicity-Related Traits through Lateral Gene Transfer.</title>
        <authorList>
            <person name="Chiara M."/>
            <person name="Caruso M."/>
            <person name="D'Erchia A.M."/>
            <person name="Manzari C."/>
            <person name="Fraccalvieri R."/>
            <person name="Goffredo E."/>
            <person name="Latorre L."/>
            <person name="Miccolupo A."/>
            <person name="Padalino I."/>
            <person name="Santagada G."/>
            <person name="Chiocco D."/>
            <person name="Pesole G."/>
            <person name="Horner D.S."/>
            <person name="Parisi A."/>
        </authorList>
    </citation>
    <scope>NUCLEOTIDE SEQUENCE [LARGE SCALE GENOMIC DNA]</scope>
    <source>
        <strain evidence="1 2">1991</strain>
    </source>
</reference>
<dbReference type="EMBL" id="AZHO01000001">
    <property type="protein sequence ID" value="KMT61430.1"/>
    <property type="molecule type" value="Genomic_DNA"/>
</dbReference>
<evidence type="ECO:0000313" key="2">
    <source>
        <dbReference type="Proteomes" id="UP000052258"/>
    </source>
</evidence>
<accession>A0A0J8GFK6</accession>
<dbReference type="PATRIC" id="fig|1430899.3.peg.11"/>
<proteinExistence type="predicted"/>
<dbReference type="AlphaFoldDB" id="A0A0J8GFK6"/>
<sequence>MATELRKIILKEHGTINPIEIANKLHITLPPADTQFELELIAAKAIKQFYLQNKK</sequence>